<dbReference type="HOGENOM" id="CLU_409508_0_0_1"/>
<dbReference type="Gene3D" id="3.80.10.10">
    <property type="entry name" value="Ribonuclease Inhibitor"/>
    <property type="match status" value="1"/>
</dbReference>
<dbReference type="OrthoDB" id="10257471at2759"/>
<dbReference type="AlphaFoldDB" id="L2GQM1"/>
<dbReference type="RefSeq" id="XP_007603692.1">
    <property type="nucleotide sequence ID" value="XM_007603630.1"/>
</dbReference>
<evidence type="ECO:0000256" key="1">
    <source>
        <dbReference type="SAM" id="MobiDB-lite"/>
    </source>
</evidence>
<reference evidence="3" key="1">
    <citation type="submission" date="2011-05" db="EMBL/GenBank/DDBJ databases">
        <title>The genome sequence of Vittaforma corneae strain ATCC 50505.</title>
        <authorList>
            <consortium name="The Broad Institute Genome Sequencing Platform"/>
            <person name="Cuomo C."/>
            <person name="Didier E."/>
            <person name="Bowers L."/>
            <person name="Young S.K."/>
            <person name="Zeng Q."/>
            <person name="Gargeya S."/>
            <person name="Fitzgerald M."/>
            <person name="Haas B."/>
            <person name="Abouelleil A."/>
            <person name="Alvarado L."/>
            <person name="Arachchi H.M."/>
            <person name="Berlin A."/>
            <person name="Chapman S.B."/>
            <person name="Gearin G."/>
            <person name="Goldberg J."/>
            <person name="Griggs A."/>
            <person name="Gujja S."/>
            <person name="Hansen M."/>
            <person name="Heiman D."/>
            <person name="Howarth C."/>
            <person name="Larimer J."/>
            <person name="Lui A."/>
            <person name="MacDonald P.J.P."/>
            <person name="McCowen C."/>
            <person name="Montmayeur A."/>
            <person name="Murphy C."/>
            <person name="Neiman D."/>
            <person name="Pearson M."/>
            <person name="Priest M."/>
            <person name="Roberts A."/>
            <person name="Saif S."/>
            <person name="Shea T."/>
            <person name="Sisk P."/>
            <person name="Stolte C."/>
            <person name="Sykes S."/>
            <person name="Wortman J."/>
            <person name="Nusbaum C."/>
            <person name="Birren B."/>
        </authorList>
    </citation>
    <scope>NUCLEOTIDE SEQUENCE [LARGE SCALE GENOMIC DNA]</scope>
    <source>
        <strain evidence="3">ATCC 50505</strain>
    </source>
</reference>
<protein>
    <submittedName>
        <fullName evidence="2">Uncharacterized protein</fullName>
    </submittedName>
</protein>
<feature type="region of interest" description="Disordered" evidence="1">
    <location>
        <begin position="28"/>
        <end position="62"/>
    </location>
</feature>
<evidence type="ECO:0000313" key="2">
    <source>
        <dbReference type="EMBL" id="ELA42924.1"/>
    </source>
</evidence>
<dbReference type="Proteomes" id="UP000011082">
    <property type="component" value="Unassembled WGS sequence"/>
</dbReference>
<keyword evidence="3" id="KW-1185">Reference proteome</keyword>
<proteinExistence type="predicted"/>
<dbReference type="SUPFAM" id="SSF52058">
    <property type="entry name" value="L domain-like"/>
    <property type="match status" value="1"/>
</dbReference>
<dbReference type="EMBL" id="JH370130">
    <property type="protein sequence ID" value="ELA42924.1"/>
    <property type="molecule type" value="Genomic_DNA"/>
</dbReference>
<accession>L2GQM1</accession>
<sequence length="671" mass="76292">MKLDQNISILKIARDLLVLMGVARLTNDLSEPGTNPPMRDAQTTTETGLFDSSDEEPEQTNDFPQLPSTVVSEIAGIPLFSGTPYTDVFSKINGLESTREFSDDISALTSVLLRIDDQQFFDFCMQQTYFPGSTSELKDLFEKLGIYNNYTFIRDLAKLVEVHESRERHRQYFEKIRDSCQSSPSDSLGLPRSNNITVESYVKYYSMRVITINDLTSQEILFPQNLSISWWGFWKDAGWHLFGFSSELPSRFFRFIHLLCNFSIKSSIQNKESKINNLKIIFAGLRNADMRGALLRRVKYIQKLRCLRIFGLTGIIPLHFPNPEKILDISIQSYDSIDLRGDNSNWLLKHQSLEILTLNFGNSLLIAEEFTPLKQLEHLKQLIIVCDKGKGNFNTAGCIIVSNPEAQPLADGDQMRSLTLKELKCLKYLSLTTCSLDLLNVQEVPSLSSIDMTKCKITSLALQKMPGSCELRLNESEFYSIAIHNVTGPMSLVVSNSSFDLLSLRSIDNMKCLILKKCTFKSINMQKDQHIDKFYISNCDLSKDSSGWKVLVALRSLKALVVYDCKGVLALPYEISEMGNLKALILDLRNCESISVEKFSPGSEEHGDDISLNESFRFPKTLNSCELFIKDDHIQSIPAKWFENCDLSHLRLVINEVEYEVAEDCQTIRRK</sequence>
<name>L2GQM1_VITCO</name>
<dbReference type="GeneID" id="19880957"/>
<dbReference type="InParanoid" id="L2GQM1"/>
<dbReference type="InterPro" id="IPR032675">
    <property type="entry name" value="LRR_dom_sf"/>
</dbReference>
<dbReference type="VEuPathDB" id="MicrosporidiaDB:VICG_00239"/>
<organism evidence="2 3">
    <name type="scientific">Vittaforma corneae (strain ATCC 50505)</name>
    <name type="common">Microsporidian parasite</name>
    <name type="synonym">Nosema corneum</name>
    <dbReference type="NCBI Taxonomy" id="993615"/>
    <lineage>
        <taxon>Eukaryota</taxon>
        <taxon>Fungi</taxon>
        <taxon>Fungi incertae sedis</taxon>
        <taxon>Microsporidia</taxon>
        <taxon>Nosematidae</taxon>
        <taxon>Vittaforma</taxon>
    </lineage>
</organism>
<gene>
    <name evidence="2" type="ORF">VICG_00239</name>
</gene>
<evidence type="ECO:0000313" key="3">
    <source>
        <dbReference type="Proteomes" id="UP000011082"/>
    </source>
</evidence>